<dbReference type="SUPFAM" id="SSF142433">
    <property type="entry name" value="CinA-like"/>
    <property type="match status" value="1"/>
</dbReference>
<dbReference type="InterPro" id="IPR036653">
    <property type="entry name" value="CinA-like_C"/>
</dbReference>
<evidence type="ECO:0000313" key="2">
    <source>
        <dbReference type="EMBL" id="MBG6135017.1"/>
    </source>
</evidence>
<accession>A0A8J7KV94</accession>
<dbReference type="AlphaFoldDB" id="A0A8J7KV94"/>
<feature type="domain" description="CinA C-terminal" evidence="1">
    <location>
        <begin position="4"/>
        <end position="153"/>
    </location>
</feature>
<dbReference type="Gene3D" id="3.90.950.20">
    <property type="entry name" value="CinA-like"/>
    <property type="match status" value="1"/>
</dbReference>
<evidence type="ECO:0000259" key="1">
    <source>
        <dbReference type="Pfam" id="PF02464"/>
    </source>
</evidence>
<protein>
    <submittedName>
        <fullName evidence="2">PncC family amidohydrolase</fullName>
    </submittedName>
</protein>
<dbReference type="Proteomes" id="UP000622552">
    <property type="component" value="Unassembled WGS sequence"/>
</dbReference>
<gene>
    <name evidence="2" type="ORF">IW245_001211</name>
</gene>
<proteinExistence type="predicted"/>
<organism evidence="2 3">
    <name type="scientific">Longispora fulva</name>
    <dbReference type="NCBI Taxonomy" id="619741"/>
    <lineage>
        <taxon>Bacteria</taxon>
        <taxon>Bacillati</taxon>
        <taxon>Actinomycetota</taxon>
        <taxon>Actinomycetes</taxon>
        <taxon>Micromonosporales</taxon>
        <taxon>Micromonosporaceae</taxon>
        <taxon>Longispora</taxon>
    </lineage>
</organism>
<reference evidence="2" key="1">
    <citation type="submission" date="2020-11" db="EMBL/GenBank/DDBJ databases">
        <title>Sequencing the genomes of 1000 actinobacteria strains.</title>
        <authorList>
            <person name="Klenk H.-P."/>
        </authorList>
    </citation>
    <scope>NUCLEOTIDE SEQUENCE</scope>
    <source>
        <strain evidence="2">DSM 45356</strain>
    </source>
</reference>
<dbReference type="Pfam" id="PF02464">
    <property type="entry name" value="CinA"/>
    <property type="match status" value="1"/>
</dbReference>
<dbReference type="RefSeq" id="WP_197002184.1">
    <property type="nucleotide sequence ID" value="NZ_BONS01000004.1"/>
</dbReference>
<evidence type="ECO:0000313" key="3">
    <source>
        <dbReference type="Proteomes" id="UP000622552"/>
    </source>
</evidence>
<name>A0A8J7KV94_9ACTN</name>
<dbReference type="EMBL" id="JADOUF010000001">
    <property type="protein sequence ID" value="MBG6135017.1"/>
    <property type="molecule type" value="Genomic_DNA"/>
</dbReference>
<dbReference type="InterPro" id="IPR008136">
    <property type="entry name" value="CinA_C"/>
</dbReference>
<dbReference type="NCBIfam" id="TIGR00199">
    <property type="entry name" value="PncC_domain"/>
    <property type="match status" value="1"/>
</dbReference>
<sequence>MDAQEVVAEVLTARGLTLATAESLTGGLLGGLITAVPGASGFYRGGVVAYATEAKEHVLGVDGDLLAAHGPVSRQTAVAMAVAARERFGTDYGLSTTGVAGPTEQDGHPVGTLFVGLSGPAGDRYAALLGTAATRDGLRTWAVRAALGLLVEELGLTADNGD</sequence>
<comment type="caution">
    <text evidence="2">The sequence shown here is derived from an EMBL/GenBank/DDBJ whole genome shotgun (WGS) entry which is preliminary data.</text>
</comment>
<keyword evidence="3" id="KW-1185">Reference proteome</keyword>